<dbReference type="PANTHER" id="PTHR42855:SF1">
    <property type="entry name" value="ABC TRANSPORTER DOMAIN-CONTAINING PROTEIN"/>
    <property type="match status" value="1"/>
</dbReference>
<feature type="compositionally biased region" description="Basic and acidic residues" evidence="12">
    <location>
        <begin position="533"/>
        <end position="553"/>
    </location>
</feature>
<evidence type="ECO:0000313" key="14">
    <source>
        <dbReference type="EMBL" id="QCD35973.1"/>
    </source>
</evidence>
<evidence type="ECO:0000256" key="11">
    <source>
        <dbReference type="ARBA" id="ARBA00022917"/>
    </source>
</evidence>
<dbReference type="Gene3D" id="1.10.287.380">
    <property type="entry name" value="Valyl-tRNA synthetase, C-terminal domain"/>
    <property type="match status" value="1"/>
</dbReference>
<gene>
    <name evidence="14" type="ORF">E7746_08810</name>
</gene>
<evidence type="ECO:0000256" key="10">
    <source>
        <dbReference type="ARBA" id="ARBA00022884"/>
    </source>
</evidence>
<dbReference type="Pfam" id="PF00005">
    <property type="entry name" value="ABC_tran"/>
    <property type="match status" value="2"/>
</dbReference>
<dbReference type="InterPro" id="IPR003593">
    <property type="entry name" value="AAA+_ATPase"/>
</dbReference>
<dbReference type="AlphaFoldDB" id="A0A4P7VJT0"/>
<keyword evidence="9" id="KW-0810">Translation regulation</keyword>
<keyword evidence="15" id="KW-1185">Reference proteome</keyword>
<evidence type="ECO:0000256" key="7">
    <source>
        <dbReference type="ARBA" id="ARBA00022801"/>
    </source>
</evidence>
<dbReference type="FunFam" id="3.40.50.300:FF:000011">
    <property type="entry name" value="Putative ABC transporter ATP-binding component"/>
    <property type="match status" value="1"/>
</dbReference>
<dbReference type="SUPFAM" id="SSF52540">
    <property type="entry name" value="P-loop containing nucleoside triphosphate hydrolases"/>
    <property type="match status" value="2"/>
</dbReference>
<protein>
    <submittedName>
        <fullName evidence="14">ABC transporter ATP-binding protein</fullName>
    </submittedName>
</protein>
<evidence type="ECO:0000256" key="1">
    <source>
        <dbReference type="ARBA" id="ARBA00005868"/>
    </source>
</evidence>
<dbReference type="InterPro" id="IPR032781">
    <property type="entry name" value="ABC_tran_Xtn"/>
</dbReference>
<dbReference type="EMBL" id="CP039393">
    <property type="protein sequence ID" value="QCD35973.1"/>
    <property type="molecule type" value="Genomic_DNA"/>
</dbReference>
<keyword evidence="10" id="KW-0694">RNA-binding</keyword>
<feature type="region of interest" description="Disordered" evidence="12">
    <location>
        <begin position="529"/>
        <end position="553"/>
    </location>
</feature>
<keyword evidence="8 14" id="KW-0067">ATP-binding</keyword>
<dbReference type="InterPro" id="IPR027417">
    <property type="entry name" value="P-loop_NTPase"/>
</dbReference>
<keyword evidence="3" id="KW-0820">tRNA-binding</keyword>
<dbReference type="GO" id="GO:0016887">
    <property type="term" value="F:ATP hydrolysis activity"/>
    <property type="evidence" value="ECO:0007669"/>
    <property type="project" value="InterPro"/>
</dbReference>
<dbReference type="GO" id="GO:0006412">
    <property type="term" value="P:translation"/>
    <property type="evidence" value="ECO:0007669"/>
    <property type="project" value="UniProtKB-KW"/>
</dbReference>
<dbReference type="RefSeq" id="WP_136410567.1">
    <property type="nucleotide sequence ID" value="NZ_CP039393.1"/>
</dbReference>
<evidence type="ECO:0000256" key="9">
    <source>
        <dbReference type="ARBA" id="ARBA00022845"/>
    </source>
</evidence>
<dbReference type="PANTHER" id="PTHR42855">
    <property type="entry name" value="ABC TRANSPORTER ATP-BINDING SUBUNIT"/>
    <property type="match status" value="1"/>
</dbReference>
<dbReference type="PROSITE" id="PS00211">
    <property type="entry name" value="ABC_TRANSPORTER_1"/>
    <property type="match status" value="1"/>
</dbReference>
<accession>A0A4P7VJT0</accession>
<comment type="similarity">
    <text evidence="1">Belongs to the ABC transporter superfamily. ABCF family. Translational throttle EttA subfamily.</text>
</comment>
<dbReference type="InterPro" id="IPR003439">
    <property type="entry name" value="ABC_transporter-like_ATP-bd"/>
</dbReference>
<dbReference type="SMART" id="SM00382">
    <property type="entry name" value="AAA"/>
    <property type="match status" value="2"/>
</dbReference>
<sequence length="622" mass="70816">MATSFLQIDNLTKSYGDRMLFDGVTFGVYEGDKIGVIAKNGTGKSTLLNIIAGIESADSGDVTFRNGLKVGILEQTPRFAPGSSIMDACLLGDNAMCHAIAEYETALLSGDNDRLNEAIHDMDAASAWDYEDKMKQLLGQLNLHDITASTDNLSGGQAKRVALARVILGEPDLIILDEPTNHLDIEIIEWLENYLTRSRVTLLMVTHDRYFLDRVCNKIIEIDRQQIFTYEGNYDYYLRRRQERIDAITSEMAKVKNTLRKEQEWMRRQPQARAGKAKYRIDAFYDLKKRSHVDLSDDNVELNVKSSYIGSKIFEARGINKRFGDKVILDDFNYTFARYEKLGIIGHNGAGKSTFIKMLQGIVPADSGEWNVGETVRFGYYSQEGIEFDDNKRVIDAITEIAEDIVVNGDVRYTPMQFLTHFLFSPTDQQKYIHTLSGGERARLHLAAVLMRSPNFLILDEPTNDLDIMTLGILEDYLAKFKGCLIVVSHDRFFLDSIVDHLFVFEGDGAIKDFPGGYTDYRTWLNAQPKPQAEAEKQAAKTVRERPRRSSDNRMSYKEMREFEALTDEIEKLNTEKAALDAVFNSGEVVDDIIEKSARYEEIKALLDEKEMRWLELSEKDQ</sequence>
<dbReference type="GO" id="GO:0000049">
    <property type="term" value="F:tRNA binding"/>
    <property type="evidence" value="ECO:0007669"/>
    <property type="project" value="UniProtKB-KW"/>
</dbReference>
<dbReference type="InterPro" id="IPR037118">
    <property type="entry name" value="Val-tRNA_synth_C_sf"/>
</dbReference>
<keyword evidence="2" id="KW-0963">Cytoplasm</keyword>
<keyword evidence="6" id="KW-0547">Nucleotide-binding</keyword>
<dbReference type="PROSITE" id="PS50893">
    <property type="entry name" value="ABC_TRANSPORTER_2"/>
    <property type="match status" value="2"/>
</dbReference>
<evidence type="ECO:0000259" key="13">
    <source>
        <dbReference type="PROSITE" id="PS50893"/>
    </source>
</evidence>
<evidence type="ECO:0000256" key="5">
    <source>
        <dbReference type="ARBA" id="ARBA00022737"/>
    </source>
</evidence>
<keyword evidence="7" id="KW-0378">Hydrolase</keyword>
<dbReference type="InterPro" id="IPR051309">
    <property type="entry name" value="ABCF_ATPase"/>
</dbReference>
<dbReference type="FunFam" id="3.40.50.300:FF:000183">
    <property type="entry name" value="ABC transporter ATP-binding protein yjjK"/>
    <property type="match status" value="1"/>
</dbReference>
<evidence type="ECO:0000256" key="8">
    <source>
        <dbReference type="ARBA" id="ARBA00022840"/>
    </source>
</evidence>
<dbReference type="InterPro" id="IPR032524">
    <property type="entry name" value="ABC_tran_C"/>
</dbReference>
<evidence type="ECO:0000256" key="4">
    <source>
        <dbReference type="ARBA" id="ARBA00022730"/>
    </source>
</evidence>
<evidence type="ECO:0000256" key="6">
    <source>
        <dbReference type="ARBA" id="ARBA00022741"/>
    </source>
</evidence>
<keyword evidence="11" id="KW-0648">Protein biosynthesis</keyword>
<evidence type="ECO:0000256" key="3">
    <source>
        <dbReference type="ARBA" id="ARBA00022555"/>
    </source>
</evidence>
<feature type="domain" description="ABC transporter" evidence="13">
    <location>
        <begin position="6"/>
        <end position="249"/>
    </location>
</feature>
<dbReference type="Pfam" id="PF12848">
    <property type="entry name" value="ABC_tran_Xtn"/>
    <property type="match status" value="1"/>
</dbReference>
<dbReference type="Gene3D" id="3.40.50.300">
    <property type="entry name" value="P-loop containing nucleotide triphosphate hydrolases"/>
    <property type="match status" value="2"/>
</dbReference>
<organism evidence="14 15">
    <name type="scientific">Muribaculum gordoncarteri</name>
    <dbReference type="NCBI Taxonomy" id="2530390"/>
    <lineage>
        <taxon>Bacteria</taxon>
        <taxon>Pseudomonadati</taxon>
        <taxon>Bacteroidota</taxon>
        <taxon>Bacteroidia</taxon>
        <taxon>Bacteroidales</taxon>
        <taxon>Muribaculaceae</taxon>
        <taxon>Muribaculum</taxon>
    </lineage>
</organism>
<dbReference type="Proteomes" id="UP000297031">
    <property type="component" value="Chromosome"/>
</dbReference>
<keyword evidence="5" id="KW-0677">Repeat</keyword>
<dbReference type="InterPro" id="IPR017871">
    <property type="entry name" value="ABC_transporter-like_CS"/>
</dbReference>
<dbReference type="GO" id="GO:0006417">
    <property type="term" value="P:regulation of translation"/>
    <property type="evidence" value="ECO:0007669"/>
    <property type="project" value="UniProtKB-KW"/>
</dbReference>
<evidence type="ECO:0000256" key="12">
    <source>
        <dbReference type="SAM" id="MobiDB-lite"/>
    </source>
</evidence>
<dbReference type="OrthoDB" id="1521973at2"/>
<keyword evidence="4" id="KW-0699">rRNA-binding</keyword>
<feature type="domain" description="ABC transporter" evidence="13">
    <location>
        <begin position="314"/>
        <end position="533"/>
    </location>
</feature>
<dbReference type="GO" id="GO:0019843">
    <property type="term" value="F:rRNA binding"/>
    <property type="evidence" value="ECO:0007669"/>
    <property type="project" value="UniProtKB-KW"/>
</dbReference>
<proteinExistence type="inferred from homology"/>
<dbReference type="GO" id="GO:0003677">
    <property type="term" value="F:DNA binding"/>
    <property type="evidence" value="ECO:0007669"/>
    <property type="project" value="InterPro"/>
</dbReference>
<evidence type="ECO:0000256" key="2">
    <source>
        <dbReference type="ARBA" id="ARBA00022490"/>
    </source>
</evidence>
<dbReference type="Pfam" id="PF16326">
    <property type="entry name" value="ABC_tran_CTD"/>
    <property type="match status" value="1"/>
</dbReference>
<dbReference type="CDD" id="cd03221">
    <property type="entry name" value="ABCF_EF-3"/>
    <property type="match status" value="2"/>
</dbReference>
<evidence type="ECO:0000313" key="15">
    <source>
        <dbReference type="Proteomes" id="UP000297031"/>
    </source>
</evidence>
<dbReference type="KEGG" id="mgod:E7746_08810"/>
<name>A0A4P7VJT0_9BACT</name>
<dbReference type="GO" id="GO:0005524">
    <property type="term" value="F:ATP binding"/>
    <property type="evidence" value="ECO:0007669"/>
    <property type="project" value="UniProtKB-KW"/>
</dbReference>
<reference evidence="14 15" key="1">
    <citation type="submission" date="2019-02" db="EMBL/GenBank/DDBJ databases">
        <title>Isolation and identification of novel species under the genus Muribaculum.</title>
        <authorList>
            <person name="Miyake S."/>
            <person name="Ding Y."/>
            <person name="Low A."/>
            <person name="Soh M."/>
            <person name="Seedorf H."/>
        </authorList>
    </citation>
    <scope>NUCLEOTIDE SEQUENCE [LARGE SCALE GENOMIC DNA]</scope>
    <source>
        <strain evidence="14 15">TLL-A4</strain>
    </source>
</reference>